<dbReference type="Proteomes" id="UP000008068">
    <property type="component" value="Unassembled WGS sequence"/>
</dbReference>
<protein>
    <submittedName>
        <fullName evidence="1">Uncharacterized protein</fullName>
    </submittedName>
</protein>
<dbReference type="HOGENOM" id="CLU_2186274_0_0_1"/>
<organism evidence="2">
    <name type="scientific">Caenorhabditis brenneri</name>
    <name type="common">Nematode worm</name>
    <dbReference type="NCBI Taxonomy" id="135651"/>
    <lineage>
        <taxon>Eukaryota</taxon>
        <taxon>Metazoa</taxon>
        <taxon>Ecdysozoa</taxon>
        <taxon>Nematoda</taxon>
        <taxon>Chromadorea</taxon>
        <taxon>Rhabditida</taxon>
        <taxon>Rhabditina</taxon>
        <taxon>Rhabditomorpha</taxon>
        <taxon>Rhabditoidea</taxon>
        <taxon>Rhabditidae</taxon>
        <taxon>Peloderinae</taxon>
        <taxon>Caenorhabditis</taxon>
    </lineage>
</organism>
<proteinExistence type="predicted"/>
<dbReference type="EMBL" id="GL379815">
    <property type="protein sequence ID" value="EGT45250.1"/>
    <property type="molecule type" value="Genomic_DNA"/>
</dbReference>
<dbReference type="InParanoid" id="G0MW33"/>
<dbReference type="AlphaFoldDB" id="G0MW33"/>
<gene>
    <name evidence="1" type="ORF">CAEBREN_17902</name>
</gene>
<accession>G0MW33</accession>
<keyword evidence="2" id="KW-1185">Reference proteome</keyword>
<evidence type="ECO:0000313" key="1">
    <source>
        <dbReference type="EMBL" id="EGT45250.1"/>
    </source>
</evidence>
<reference evidence="2" key="1">
    <citation type="submission" date="2011-07" db="EMBL/GenBank/DDBJ databases">
        <authorList>
            <consortium name="Caenorhabditis brenneri Sequencing and Analysis Consortium"/>
            <person name="Wilson R.K."/>
        </authorList>
    </citation>
    <scope>NUCLEOTIDE SEQUENCE [LARGE SCALE GENOMIC DNA]</scope>
    <source>
        <strain evidence="2">PB2801</strain>
    </source>
</reference>
<evidence type="ECO:0000313" key="2">
    <source>
        <dbReference type="Proteomes" id="UP000008068"/>
    </source>
</evidence>
<sequence>MQTRPIAHNSNAWDLLLQMTSNVFYASNNTKSIVLQKAFELLRHRKPSPPPKEHEETFEQWIDAILEQVGIQNHEGQVLADQCRWLETHLIVEEFLSLKIETNGIMLEL</sequence>
<name>G0MW33_CAEBE</name>